<protein>
    <submittedName>
        <fullName evidence="2">Uncharacterized protein</fullName>
    </submittedName>
</protein>
<evidence type="ECO:0000313" key="2">
    <source>
        <dbReference type="EMBL" id="KAF9462726.1"/>
    </source>
</evidence>
<gene>
    <name evidence="2" type="ORF">BDZ94DRAFT_704738</name>
</gene>
<accession>A0A9P6CE94</accession>
<feature type="region of interest" description="Disordered" evidence="1">
    <location>
        <begin position="1"/>
        <end position="25"/>
    </location>
</feature>
<comment type="caution">
    <text evidence="2">The sequence shown here is derived from an EMBL/GenBank/DDBJ whole genome shotgun (WGS) entry which is preliminary data.</text>
</comment>
<dbReference type="EMBL" id="MU150269">
    <property type="protein sequence ID" value="KAF9462726.1"/>
    <property type="molecule type" value="Genomic_DNA"/>
</dbReference>
<dbReference type="Proteomes" id="UP000807353">
    <property type="component" value="Unassembled WGS sequence"/>
</dbReference>
<sequence>MSFSLEVPMVMQTSPPSPIEELVSPRRSASFHVSSTPQFPPTYSPTPTSPVYTPFTASAPRLDDVFQPLQFGNLLPESKEDIRPVSWMSEASTCSTIPSPLFDSFPAVPQDSPLPINSGFSHTQGHARNASRPSLPLSVPSFFDATPLSSTPVGSEFVPNPSPFLRSATSSTLRPVTMPPQSSAEQYR</sequence>
<evidence type="ECO:0000256" key="1">
    <source>
        <dbReference type="SAM" id="MobiDB-lite"/>
    </source>
</evidence>
<name>A0A9P6CE94_9AGAR</name>
<keyword evidence="3" id="KW-1185">Reference proteome</keyword>
<organism evidence="2 3">
    <name type="scientific">Collybia nuda</name>
    <dbReference type="NCBI Taxonomy" id="64659"/>
    <lineage>
        <taxon>Eukaryota</taxon>
        <taxon>Fungi</taxon>
        <taxon>Dikarya</taxon>
        <taxon>Basidiomycota</taxon>
        <taxon>Agaricomycotina</taxon>
        <taxon>Agaricomycetes</taxon>
        <taxon>Agaricomycetidae</taxon>
        <taxon>Agaricales</taxon>
        <taxon>Tricholomatineae</taxon>
        <taxon>Clitocybaceae</taxon>
        <taxon>Collybia</taxon>
    </lineage>
</organism>
<proteinExistence type="predicted"/>
<feature type="compositionally biased region" description="Polar residues" evidence="1">
    <location>
        <begin position="167"/>
        <end position="188"/>
    </location>
</feature>
<reference evidence="2" key="1">
    <citation type="submission" date="2020-11" db="EMBL/GenBank/DDBJ databases">
        <authorList>
            <consortium name="DOE Joint Genome Institute"/>
            <person name="Ahrendt S."/>
            <person name="Riley R."/>
            <person name="Andreopoulos W."/>
            <person name="Labutti K."/>
            <person name="Pangilinan J."/>
            <person name="Ruiz-Duenas F.J."/>
            <person name="Barrasa J.M."/>
            <person name="Sanchez-Garcia M."/>
            <person name="Camarero S."/>
            <person name="Miyauchi S."/>
            <person name="Serrano A."/>
            <person name="Linde D."/>
            <person name="Babiker R."/>
            <person name="Drula E."/>
            <person name="Ayuso-Fernandez I."/>
            <person name="Pacheco R."/>
            <person name="Padilla G."/>
            <person name="Ferreira P."/>
            <person name="Barriuso J."/>
            <person name="Kellner H."/>
            <person name="Castanera R."/>
            <person name="Alfaro M."/>
            <person name="Ramirez L."/>
            <person name="Pisabarro A.G."/>
            <person name="Kuo A."/>
            <person name="Tritt A."/>
            <person name="Lipzen A."/>
            <person name="He G."/>
            <person name="Yan M."/>
            <person name="Ng V."/>
            <person name="Cullen D."/>
            <person name="Martin F."/>
            <person name="Rosso M.-N."/>
            <person name="Henrissat B."/>
            <person name="Hibbett D."/>
            <person name="Martinez A.T."/>
            <person name="Grigoriev I.V."/>
        </authorList>
    </citation>
    <scope>NUCLEOTIDE SEQUENCE</scope>
    <source>
        <strain evidence="2">CBS 247.69</strain>
    </source>
</reference>
<evidence type="ECO:0000313" key="3">
    <source>
        <dbReference type="Proteomes" id="UP000807353"/>
    </source>
</evidence>
<feature type="region of interest" description="Disordered" evidence="1">
    <location>
        <begin position="150"/>
        <end position="188"/>
    </location>
</feature>
<dbReference type="AlphaFoldDB" id="A0A9P6CE94"/>